<proteinExistence type="predicted"/>
<organism evidence="7 8">
    <name type="scientific">Candidatus Methylacidithermus pantelleriae</name>
    <dbReference type="NCBI Taxonomy" id="2744239"/>
    <lineage>
        <taxon>Bacteria</taxon>
        <taxon>Pseudomonadati</taxon>
        <taxon>Verrucomicrobiota</taxon>
        <taxon>Methylacidiphilae</taxon>
        <taxon>Methylacidiphilales</taxon>
        <taxon>Methylacidiphilaceae</taxon>
        <taxon>Candidatus Methylacidithermus</taxon>
    </lineage>
</organism>
<evidence type="ECO:0000256" key="3">
    <source>
        <dbReference type="PIRSR" id="PIRSR639383-2"/>
    </source>
</evidence>
<feature type="binding site" evidence="3">
    <location>
        <position position="50"/>
    </location>
    <ligand>
        <name>substrate</name>
    </ligand>
</feature>
<evidence type="ECO:0000313" key="7">
    <source>
        <dbReference type="EMBL" id="CAF0703735.1"/>
    </source>
</evidence>
<keyword evidence="1" id="KW-0547">Nucleotide-binding</keyword>
<evidence type="ECO:0000256" key="2">
    <source>
        <dbReference type="PIRSR" id="PIRSR639383-1"/>
    </source>
</evidence>
<evidence type="ECO:0000256" key="5">
    <source>
        <dbReference type="SAM" id="MobiDB-lite"/>
    </source>
</evidence>
<dbReference type="GO" id="GO:0000166">
    <property type="term" value="F:nucleotide binding"/>
    <property type="evidence" value="ECO:0007669"/>
    <property type="project" value="UniProtKB-KW"/>
</dbReference>
<dbReference type="Pfam" id="PF01230">
    <property type="entry name" value="HIT"/>
    <property type="match status" value="1"/>
</dbReference>
<feature type="domain" description="HIT" evidence="6">
    <location>
        <begin position="23"/>
        <end position="133"/>
    </location>
</feature>
<reference evidence="7" key="1">
    <citation type="submission" date="2021-02" db="EMBL/GenBank/DDBJ databases">
        <authorList>
            <person name="Cremers G."/>
            <person name="Picone N."/>
        </authorList>
    </citation>
    <scope>NUCLEOTIDE SEQUENCE</scope>
    <source>
        <strain evidence="7">PQ17</strain>
    </source>
</reference>
<dbReference type="InterPro" id="IPR011146">
    <property type="entry name" value="HIT-like"/>
</dbReference>
<feature type="binding site" evidence="3">
    <location>
        <position position="122"/>
    </location>
    <ligand>
        <name>substrate</name>
    </ligand>
</feature>
<dbReference type="Gene3D" id="3.30.428.10">
    <property type="entry name" value="HIT-like"/>
    <property type="match status" value="1"/>
</dbReference>
<dbReference type="EMBL" id="CAJNOB010000056">
    <property type="protein sequence ID" value="CAF0703735.1"/>
    <property type="molecule type" value="Genomic_DNA"/>
</dbReference>
<evidence type="ECO:0000256" key="1">
    <source>
        <dbReference type="ARBA" id="ARBA00022741"/>
    </source>
</evidence>
<dbReference type="Proteomes" id="UP000663859">
    <property type="component" value="Unassembled WGS sequence"/>
</dbReference>
<dbReference type="GO" id="GO:0003877">
    <property type="term" value="F:ATP:ADP adenylyltransferase activity"/>
    <property type="evidence" value="ECO:0007669"/>
    <property type="project" value="UniProtKB-EC"/>
</dbReference>
<dbReference type="InterPro" id="IPR039383">
    <property type="entry name" value="FHIT"/>
</dbReference>
<protein>
    <submittedName>
        <fullName evidence="7">ATP adenylyltransferase</fullName>
        <ecNumber evidence="7">2.7.7.53</ecNumber>
    </submittedName>
</protein>
<comment type="caution">
    <text evidence="7">The sequence shown here is derived from an EMBL/GenBank/DDBJ whole genome shotgun (WGS) entry which is preliminary data.</text>
</comment>
<dbReference type="InterPro" id="IPR036265">
    <property type="entry name" value="HIT-like_sf"/>
</dbReference>
<keyword evidence="8" id="KW-1185">Reference proteome</keyword>
<dbReference type="AlphaFoldDB" id="A0A8J2BQI2"/>
<evidence type="ECO:0000313" key="8">
    <source>
        <dbReference type="Proteomes" id="UP000663859"/>
    </source>
</evidence>
<gene>
    <name evidence="7" type="ORF">MPNT_60085</name>
</gene>
<keyword evidence="7" id="KW-0808">Transferase</keyword>
<name>A0A8J2BQI2_9BACT</name>
<feature type="short sequence motif" description="Histidine triad motif" evidence="4">
    <location>
        <begin position="118"/>
        <end position="122"/>
    </location>
</feature>
<accession>A0A8J2BQI2</accession>
<dbReference type="RefSeq" id="WP_174582446.1">
    <property type="nucleotide sequence ID" value="NZ_CAJNOB010000056.1"/>
</dbReference>
<evidence type="ECO:0000259" key="6">
    <source>
        <dbReference type="PROSITE" id="PS51084"/>
    </source>
</evidence>
<feature type="active site" description="Tele-AMP-histidine intermediate" evidence="2">
    <location>
        <position position="120"/>
    </location>
</feature>
<dbReference type="EC" id="2.7.7.53" evidence="7"/>
<dbReference type="SUPFAM" id="SSF54197">
    <property type="entry name" value="HIT-like"/>
    <property type="match status" value="1"/>
</dbReference>
<dbReference type="CDD" id="cd01275">
    <property type="entry name" value="FHIT"/>
    <property type="match status" value="1"/>
</dbReference>
<dbReference type="InterPro" id="IPR052908">
    <property type="entry name" value="AP-4-A_phosphorylase"/>
</dbReference>
<keyword evidence="7" id="KW-0548">Nucleotidyltransferase</keyword>
<feature type="region of interest" description="Disordered" evidence="5">
    <location>
        <begin position="167"/>
        <end position="188"/>
    </location>
</feature>
<dbReference type="PROSITE" id="PS51084">
    <property type="entry name" value="HIT_2"/>
    <property type="match status" value="1"/>
</dbReference>
<dbReference type="PANTHER" id="PTHR42997">
    <property type="entry name" value="HIT FAMILY HYDROLASE"/>
    <property type="match status" value="1"/>
</dbReference>
<feature type="compositionally biased region" description="Basic and acidic residues" evidence="5">
    <location>
        <begin position="173"/>
        <end position="188"/>
    </location>
</feature>
<sequence>MEHLWAPWRKAYLEQGQPLDPDLFCRIAAQSDDEKNYVLLRGKSCFCLLNAFPYNTAHCLIVPYRKASRLQELSDAEILESIGMICHLIDAIDATLHPDGYNVGLNLGAAAGAGLESHLHWHLVPRWANDSNFMTTVGRTRVHPDDLPGVYHRLKSWLESAGPWTGAYGSGGSREEKGTLQDPDKTAR</sequence>
<evidence type="ECO:0000256" key="4">
    <source>
        <dbReference type="PROSITE-ProRule" id="PRU00464"/>
    </source>
</evidence>
<dbReference type="PANTHER" id="PTHR42997:SF1">
    <property type="entry name" value="AP-4-A PHOSPHORYLASE"/>
    <property type="match status" value="1"/>
</dbReference>